<name>A0A8T0GZL9_CERPU</name>
<keyword evidence="4" id="KW-1185">Reference proteome</keyword>
<organism evidence="3 4">
    <name type="scientific">Ceratodon purpureus</name>
    <name type="common">Fire moss</name>
    <name type="synonym">Dicranum purpureum</name>
    <dbReference type="NCBI Taxonomy" id="3225"/>
    <lineage>
        <taxon>Eukaryota</taxon>
        <taxon>Viridiplantae</taxon>
        <taxon>Streptophyta</taxon>
        <taxon>Embryophyta</taxon>
        <taxon>Bryophyta</taxon>
        <taxon>Bryophytina</taxon>
        <taxon>Bryopsida</taxon>
        <taxon>Dicranidae</taxon>
        <taxon>Pseudoditrichales</taxon>
        <taxon>Ditrichaceae</taxon>
        <taxon>Ceratodon</taxon>
    </lineage>
</organism>
<proteinExistence type="predicted"/>
<protein>
    <recommendedName>
        <fullName evidence="2">Exocyst complex subunit EXOC6/Sec15 C-terminal domain-containing protein</fullName>
    </recommendedName>
</protein>
<feature type="coiled-coil region" evidence="1">
    <location>
        <begin position="15"/>
        <end position="42"/>
    </location>
</feature>
<dbReference type="EMBL" id="CM026430">
    <property type="protein sequence ID" value="KAG0562352.1"/>
    <property type="molecule type" value="Genomic_DNA"/>
</dbReference>
<dbReference type="Gene3D" id="1.10.357.30">
    <property type="entry name" value="Exocyst complex subunit Sec15 C-terminal domain, N-terminal subdomain"/>
    <property type="match status" value="1"/>
</dbReference>
<reference evidence="3" key="1">
    <citation type="submission" date="2020-06" db="EMBL/GenBank/DDBJ databases">
        <title>WGS assembly of Ceratodon purpureus strain R40.</title>
        <authorList>
            <person name="Carey S.B."/>
            <person name="Jenkins J."/>
            <person name="Shu S."/>
            <person name="Lovell J.T."/>
            <person name="Sreedasyam A."/>
            <person name="Maumus F."/>
            <person name="Tiley G.P."/>
            <person name="Fernandez-Pozo N."/>
            <person name="Barry K."/>
            <person name="Chen C."/>
            <person name="Wang M."/>
            <person name="Lipzen A."/>
            <person name="Daum C."/>
            <person name="Saski C.A."/>
            <person name="Payton A.C."/>
            <person name="Mcbreen J.C."/>
            <person name="Conrad R.E."/>
            <person name="Kollar L.M."/>
            <person name="Olsson S."/>
            <person name="Huttunen S."/>
            <person name="Landis J.B."/>
            <person name="Wickett N.J."/>
            <person name="Johnson M.G."/>
            <person name="Rensing S.A."/>
            <person name="Grimwood J."/>
            <person name="Schmutz J."/>
            <person name="Mcdaniel S.F."/>
        </authorList>
    </citation>
    <scope>NUCLEOTIDE SEQUENCE</scope>
    <source>
        <strain evidence="3">R40</strain>
    </source>
</reference>
<evidence type="ECO:0000313" key="3">
    <source>
        <dbReference type="EMBL" id="KAG0562352.1"/>
    </source>
</evidence>
<evidence type="ECO:0000313" key="4">
    <source>
        <dbReference type="Proteomes" id="UP000822688"/>
    </source>
</evidence>
<dbReference type="AlphaFoldDB" id="A0A8T0GZL9"/>
<dbReference type="Proteomes" id="UP000822688">
    <property type="component" value="Chromosome 9"/>
</dbReference>
<dbReference type="InterPro" id="IPR046361">
    <property type="entry name" value="EXOC6/Sec15_C"/>
</dbReference>
<dbReference type="Pfam" id="PF04091">
    <property type="entry name" value="Sec15_C"/>
    <property type="match status" value="1"/>
</dbReference>
<evidence type="ECO:0000259" key="2">
    <source>
        <dbReference type="Pfam" id="PF04091"/>
    </source>
</evidence>
<gene>
    <name evidence="3" type="ORF">KC19_9G139700</name>
</gene>
<evidence type="ECO:0000256" key="1">
    <source>
        <dbReference type="SAM" id="Coils"/>
    </source>
</evidence>
<accession>A0A8T0GZL9</accession>
<feature type="domain" description="Exocyst complex subunit EXOC6/Sec15 C-terminal" evidence="2">
    <location>
        <begin position="28"/>
        <end position="142"/>
    </location>
</feature>
<dbReference type="InterPro" id="IPR042045">
    <property type="entry name" value="EXOC6/Sec15_C_dom1"/>
</dbReference>
<keyword evidence="1" id="KW-0175">Coiled coil</keyword>
<comment type="caution">
    <text evidence="3">The sequence shown here is derived from an EMBL/GenBank/DDBJ whole genome shotgun (WGS) entry which is preliminary data.</text>
</comment>
<sequence>MASTRPAAAGYGGLIRALQKLQNEHKSNLEKLRSQLAKALKEDDLKQIRSLNQSQYDAYEADGVCLNRDMTKPIFPYHVNMSSSVPQCTRRILSFLRKFRKDAEKVTGDWRELMDHCLREIFTKVLPEELKKSLEHRRITYSDVKGAETFYENIKRLRSSLHNPNFSQIKKECHSKLQGLKTWKIWDELVKDSEKIIVAIQKNAKQPVVIKPTK</sequence>